<protein>
    <submittedName>
        <fullName evidence="4">Acyltransferase family protein</fullName>
        <ecNumber evidence="4">2.3.-.-</ecNumber>
    </submittedName>
</protein>
<dbReference type="EMBL" id="JBJYXY010000001">
    <property type="protein sequence ID" value="MFN2974993.1"/>
    <property type="molecule type" value="Genomic_DNA"/>
</dbReference>
<dbReference type="EC" id="2.3.-.-" evidence="4"/>
<keyword evidence="4" id="KW-0808">Transferase</keyword>
<feature type="transmembrane region" description="Helical" evidence="2">
    <location>
        <begin position="185"/>
        <end position="202"/>
    </location>
</feature>
<comment type="caution">
    <text evidence="4">The sequence shown here is derived from an EMBL/GenBank/DDBJ whole genome shotgun (WGS) entry which is preliminary data.</text>
</comment>
<dbReference type="PANTHER" id="PTHR23028">
    <property type="entry name" value="ACETYLTRANSFERASE"/>
    <property type="match status" value="1"/>
</dbReference>
<reference evidence="4 5" key="1">
    <citation type="submission" date="2024-12" db="EMBL/GenBank/DDBJ databases">
        <authorList>
            <person name="Lee Y."/>
        </authorList>
    </citation>
    <scope>NUCLEOTIDE SEQUENCE [LARGE SCALE GENOMIC DNA]</scope>
    <source>
        <strain evidence="4 5">03SUJ4</strain>
    </source>
</reference>
<keyword evidence="4" id="KW-0012">Acyltransferase</keyword>
<dbReference type="InterPro" id="IPR002656">
    <property type="entry name" value="Acyl_transf_3_dom"/>
</dbReference>
<feature type="transmembrane region" description="Helical" evidence="2">
    <location>
        <begin position="337"/>
        <end position="358"/>
    </location>
</feature>
<dbReference type="Proteomes" id="UP001634747">
    <property type="component" value="Unassembled WGS sequence"/>
</dbReference>
<keyword evidence="5" id="KW-1185">Reference proteome</keyword>
<keyword evidence="2" id="KW-0812">Transmembrane</keyword>
<feature type="transmembrane region" description="Helical" evidence="2">
    <location>
        <begin position="39"/>
        <end position="58"/>
    </location>
</feature>
<sequence length="375" mass="40656">MRARSVPGAVIGTGQDSSAGPAQRAPGRSKPHTFATLDGLRGVAALAVILFHVPGLLGPIRLAHGYLAVDFFFMLSGFVLAYAYGDRLGRGWPTRSFLLVRFIRLYPVYSLTLLFGFGAAFLPIGFQTGSSHRMLARLALGLVFLPSFPSDMWLFPLNFPSWSILLEGIGNLGHALFLRRRSSTQLALVASCAAVGVAWTAVRVGHLNFGSIRPIASFAVFRLAFGYVTGMLLYRVWHSRRRSIPAAGLLSTVILCGIFALPMSSAHLVVIDIVCALLAFPLLVLLAASSTPGPRATSVCKFLGAISYPVYLLHIPLYFVFAGIYRHAPGKAAPPTLTMGIVYLPTLLVLSWLAVRFVDAPLRATLTRRLQRHLV</sequence>
<feature type="domain" description="Acyltransferase 3" evidence="3">
    <location>
        <begin position="36"/>
        <end position="354"/>
    </location>
</feature>
<feature type="transmembrane region" description="Helical" evidence="2">
    <location>
        <begin position="302"/>
        <end position="325"/>
    </location>
</feature>
<dbReference type="InterPro" id="IPR050879">
    <property type="entry name" value="Acyltransferase_3"/>
</dbReference>
<organism evidence="4 5">
    <name type="scientific">Terriglobus aquaticus</name>
    <dbReference type="NCBI Taxonomy" id="940139"/>
    <lineage>
        <taxon>Bacteria</taxon>
        <taxon>Pseudomonadati</taxon>
        <taxon>Acidobacteriota</taxon>
        <taxon>Terriglobia</taxon>
        <taxon>Terriglobales</taxon>
        <taxon>Acidobacteriaceae</taxon>
        <taxon>Terriglobus</taxon>
    </lineage>
</organism>
<feature type="transmembrane region" description="Helical" evidence="2">
    <location>
        <begin position="246"/>
        <end position="263"/>
    </location>
</feature>
<dbReference type="PANTHER" id="PTHR23028:SF134">
    <property type="entry name" value="PUTATIVE (AFU_ORTHOLOGUE AFUA_4G08520)-RELATED"/>
    <property type="match status" value="1"/>
</dbReference>
<proteinExistence type="predicted"/>
<gene>
    <name evidence="4" type="ORF">ACK2TP_04395</name>
</gene>
<evidence type="ECO:0000313" key="4">
    <source>
        <dbReference type="EMBL" id="MFN2974993.1"/>
    </source>
</evidence>
<feature type="transmembrane region" description="Helical" evidence="2">
    <location>
        <begin position="105"/>
        <end position="126"/>
    </location>
</feature>
<evidence type="ECO:0000256" key="1">
    <source>
        <dbReference type="SAM" id="MobiDB-lite"/>
    </source>
</evidence>
<feature type="transmembrane region" description="Helical" evidence="2">
    <location>
        <begin position="65"/>
        <end position="85"/>
    </location>
</feature>
<keyword evidence="2" id="KW-0472">Membrane</keyword>
<accession>A0ABW9KIE9</accession>
<evidence type="ECO:0000313" key="5">
    <source>
        <dbReference type="Proteomes" id="UP001634747"/>
    </source>
</evidence>
<dbReference type="GO" id="GO:0016746">
    <property type="term" value="F:acyltransferase activity"/>
    <property type="evidence" value="ECO:0007669"/>
    <property type="project" value="UniProtKB-KW"/>
</dbReference>
<dbReference type="Pfam" id="PF01757">
    <property type="entry name" value="Acyl_transf_3"/>
    <property type="match status" value="1"/>
</dbReference>
<feature type="region of interest" description="Disordered" evidence="1">
    <location>
        <begin position="1"/>
        <end position="30"/>
    </location>
</feature>
<feature type="transmembrane region" description="Helical" evidence="2">
    <location>
        <begin position="214"/>
        <end position="234"/>
    </location>
</feature>
<keyword evidence="2" id="KW-1133">Transmembrane helix</keyword>
<feature type="transmembrane region" description="Helical" evidence="2">
    <location>
        <begin position="161"/>
        <end position="178"/>
    </location>
</feature>
<evidence type="ECO:0000259" key="3">
    <source>
        <dbReference type="Pfam" id="PF01757"/>
    </source>
</evidence>
<evidence type="ECO:0000256" key="2">
    <source>
        <dbReference type="SAM" id="Phobius"/>
    </source>
</evidence>
<name>A0ABW9KIE9_9BACT</name>
<feature type="transmembrane region" description="Helical" evidence="2">
    <location>
        <begin position="269"/>
        <end position="290"/>
    </location>
</feature>
<dbReference type="RefSeq" id="WP_263413469.1">
    <property type="nucleotide sequence ID" value="NZ_BAABBH010000001.1"/>
</dbReference>